<protein>
    <submittedName>
        <fullName evidence="3">Hypothetical_protein_conserved</fullName>
    </submittedName>
</protein>
<dbReference type="EMBL" id="LR812622">
    <property type="protein sequence ID" value="CAC5427001.1"/>
    <property type="molecule type" value="Genomic_DNA"/>
</dbReference>
<proteinExistence type="predicted"/>
<dbReference type="VEuPathDB" id="TriTrypDB:LDHU3_02.0490"/>
<feature type="region of interest" description="Disordered" evidence="1">
    <location>
        <begin position="227"/>
        <end position="289"/>
    </location>
</feature>
<dbReference type="AlphaFoldDB" id="A0A6J8F2S4"/>
<feature type="transmembrane region" description="Helical" evidence="2">
    <location>
        <begin position="877"/>
        <end position="896"/>
    </location>
</feature>
<evidence type="ECO:0000313" key="3">
    <source>
        <dbReference type="EMBL" id="CAC5427001.1"/>
    </source>
</evidence>
<name>A0A6J8F2S4_LEIDO</name>
<feature type="compositionally biased region" description="Low complexity" evidence="1">
    <location>
        <begin position="278"/>
        <end position="287"/>
    </location>
</feature>
<dbReference type="Proteomes" id="UP000601710">
    <property type="component" value="Chromosome 2"/>
</dbReference>
<evidence type="ECO:0000256" key="2">
    <source>
        <dbReference type="SAM" id="Phobius"/>
    </source>
</evidence>
<feature type="transmembrane region" description="Helical" evidence="2">
    <location>
        <begin position="708"/>
        <end position="729"/>
    </location>
</feature>
<feature type="compositionally biased region" description="Basic and acidic residues" evidence="1">
    <location>
        <begin position="249"/>
        <end position="265"/>
    </location>
</feature>
<feature type="transmembrane region" description="Helical" evidence="2">
    <location>
        <begin position="163"/>
        <end position="183"/>
    </location>
</feature>
<keyword evidence="2" id="KW-1133">Transmembrane helix</keyword>
<feature type="transmembrane region" description="Helical" evidence="2">
    <location>
        <begin position="332"/>
        <end position="353"/>
    </location>
</feature>
<dbReference type="VEuPathDB" id="TriTrypDB:LdBPK_020390.1"/>
<evidence type="ECO:0000256" key="1">
    <source>
        <dbReference type="SAM" id="MobiDB-lite"/>
    </source>
</evidence>
<evidence type="ECO:0000313" key="4">
    <source>
        <dbReference type="Proteomes" id="UP000601710"/>
    </source>
</evidence>
<reference evidence="3" key="1">
    <citation type="submission" date="2020-06" db="EMBL/GenBank/DDBJ databases">
        <authorList>
            <person name="Camacho E."/>
            <person name="Gonzalez-de la Fuente S."/>
            <person name="Rastrojo A."/>
            <person name="Peiro-Pastor R."/>
            <person name="Solana JC."/>
            <person name="Tabera L."/>
            <person name="Gamarro F."/>
            <person name="Carrasco-Ramiro F."/>
            <person name="Requena JM."/>
            <person name="Aguado B."/>
        </authorList>
    </citation>
    <scope>NUCLEOTIDE SEQUENCE</scope>
</reference>
<feature type="transmembrane region" description="Helical" evidence="2">
    <location>
        <begin position="741"/>
        <end position="764"/>
    </location>
</feature>
<gene>
    <name evidence="3" type="ORF">LDHU3_02.0490</name>
</gene>
<accession>A0A6J8F2S4</accession>
<keyword evidence="2" id="KW-0472">Membrane</keyword>
<feature type="transmembrane region" description="Helical" evidence="2">
    <location>
        <begin position="902"/>
        <end position="920"/>
    </location>
</feature>
<feature type="transmembrane region" description="Helical" evidence="2">
    <location>
        <begin position="359"/>
        <end position="384"/>
    </location>
</feature>
<dbReference type="VEuPathDB" id="TriTrypDB:LdCL_020009300"/>
<sequence>MGVVPVKRRGGFRRDEDRRLRLSRRCGATVAVVMVFLRLFSHTSPAAHAFNVCADISRCSECVFDQTDGLMPPPLMCGWCESTQTCKEVNSTVLSYYRTTPATGGAGGAGDAEVEHTPDEIAAFREQFCADFRERNFNAVCPDMFCTASKTTNNIYICRAPSIAALVLGCILFVLSILLYTWMQTIHQLPWKYEPFLSDLLAGRPRPPDPAGDDGDTEAIVDDCRDTAAVPDINPPPSVQRGDSAASPFRDRDGGTEDFGERGGDDGGEGVSSSPTAQRQQQQQPGQHALLHRAAPIVTTTAATGYCPICRCRHPVPLGPGDVCFWCNVARFAFVPVSLALLSSSIVIVLSFAVSLKPWFADIYFTEVLVAAYLSFGGFVWYVVRYRRRAPLFCFETEEEREAKEEVWSSTRHRRPTSRLPSAAAGPASVIGSASEVERESMPSPLHSQSVRLQLLNDARHNMASTTYLRLALRLRGRSLLDQIPELKKYRAQIASMHLAPATLTKVGGVLAAMCTPTAATMAGSGAYGGDAGTTAPTTATAAATRAVAAAGASMTAVTRADVDATAATLTASMPSCLSLPFQQTRLPQHPTPLPSAVAAAAVESTDTASVVAASTLPSDAQTSPAAAAGSASAAVATSAAAATPMPLATTLPDGVARQKRAETAQLLSSDFLSPPYRKALKATLFRDELIMWYSEPRLRSVLMENKWLLLDLLAGLLFGIWMLMLSSVSDNTFAIVRLSGSTAVAACGLVVVLGFALLLVVVVRSCRRLYVLTDERLITVYESIIEPVVTATDLSSVRFAALYGYHSIWAREPVLDFSWEVPATERKMPAIKSHKFSGITDLHEFLYYFRMVAPQMPFHLQQISESTRQDRTEWRMHVILCIGLFVALPIITVYPHAVPDFLAAYLYVVALLLIGSTLLRGLRAQQMTCAPLNIAASWAPVPARNEMDGAEPLQPLPPSVVTHAPDGCSAPKTTPSSFGGHEGAAGVLHSVSVTDIRADMEPERQKRPRLCVTGHRWQ</sequence>
<organism evidence="3 4">
    <name type="scientific">Leishmania donovani</name>
    <dbReference type="NCBI Taxonomy" id="5661"/>
    <lineage>
        <taxon>Eukaryota</taxon>
        <taxon>Discoba</taxon>
        <taxon>Euglenozoa</taxon>
        <taxon>Kinetoplastea</taxon>
        <taxon>Metakinetoplastina</taxon>
        <taxon>Trypanosomatida</taxon>
        <taxon>Trypanosomatidae</taxon>
        <taxon>Leishmaniinae</taxon>
        <taxon>Leishmania</taxon>
    </lineage>
</organism>
<keyword evidence="2" id="KW-0812">Transmembrane</keyword>